<accession>A0A6J5NCQ4</accession>
<dbReference type="InterPro" id="IPR023346">
    <property type="entry name" value="Lysozyme-like_dom_sf"/>
</dbReference>
<evidence type="ECO:0000256" key="6">
    <source>
        <dbReference type="ARBA" id="ARBA00022852"/>
    </source>
</evidence>
<dbReference type="GO" id="GO:0030430">
    <property type="term" value="C:host cell cytoplasm"/>
    <property type="evidence" value="ECO:0007669"/>
    <property type="project" value="UniProtKB-SubCell"/>
</dbReference>
<keyword evidence="6 10" id="KW-0204">Cytolysis</keyword>
<dbReference type="InterPro" id="IPR023347">
    <property type="entry name" value="Lysozyme_dom_sf"/>
</dbReference>
<comment type="function">
    <text evidence="10">Endolysin with lysozyme activity that degrades host peptidoglycans and participates with the holin and spanin proteins in the sequential events which lead to the programmed host cell lysis releasing the mature viral particles. Once the holin has permeabilized the host cell membrane, the endolysin can reach the periplasm and break down the peptidoglycan layer.</text>
</comment>
<feature type="active site" description="Proton donor/acceptor" evidence="10">
    <location>
        <position position="23"/>
    </location>
</feature>
<dbReference type="InterPro" id="IPR002196">
    <property type="entry name" value="Glyco_hydro_24"/>
</dbReference>
<feature type="active site" description="Proton donor/acceptor" evidence="10">
    <location>
        <position position="14"/>
    </location>
</feature>
<proteinExistence type="inferred from homology"/>
<comment type="similarity">
    <text evidence="10 11">Belongs to the glycosyl hydrolase 24 family.</text>
</comment>
<evidence type="ECO:0000256" key="3">
    <source>
        <dbReference type="ARBA" id="ARBA00022612"/>
    </source>
</evidence>
<evidence type="ECO:0000256" key="10">
    <source>
        <dbReference type="HAMAP-Rule" id="MF_04110"/>
    </source>
</evidence>
<dbReference type="CDD" id="cd00737">
    <property type="entry name" value="lyz_endolysin_autolysin"/>
    <property type="match status" value="1"/>
</dbReference>
<dbReference type="HAMAP" id="MF_04110">
    <property type="entry name" value="ENDOLYSIN_T4"/>
    <property type="match status" value="1"/>
</dbReference>
<keyword evidence="7 10" id="KW-0578">Host cell lysis by virus</keyword>
<sequence length="147" mass="16213">MDVTPAIDLCRRFEGFRPRPYLCPAGVPTIGYGTTRYLDGKPVTLDDAPITETAARVMLIDDLRTHFGPAVLRLCPGLIAFPARFNAILDFTYNLGAGRLQTSTLRRCVNAQDWDGAVEQLNKWVRGGGRVLPGLVARRAAESQLLR</sequence>
<keyword evidence="2 10" id="KW-0929">Antimicrobial</keyword>
<dbReference type="Pfam" id="PF00959">
    <property type="entry name" value="Phage_lysozyme"/>
    <property type="match status" value="1"/>
</dbReference>
<comment type="catalytic activity">
    <reaction evidence="1 10 11">
        <text>Hydrolysis of (1-&gt;4)-beta-linkages between N-acetylmuramic acid and N-acetyl-D-glucosamine residues in a peptidoglycan and between N-acetyl-D-glucosamine residues in chitodextrins.</text>
        <dbReference type="EC" id="3.2.1.17"/>
    </reaction>
</comment>
<dbReference type="GO" id="GO:0009253">
    <property type="term" value="P:peptidoglycan catabolic process"/>
    <property type="evidence" value="ECO:0007669"/>
    <property type="project" value="UniProtKB-UniRule"/>
</dbReference>
<keyword evidence="4 10" id="KW-0081">Bacteriolytic enzyme</keyword>
<protein>
    <recommendedName>
        <fullName evidence="10">Endolysin</fullName>
        <ecNumber evidence="10">3.2.1.17</ecNumber>
    </recommendedName>
    <alternativeName>
        <fullName evidence="10">Lysis protein</fullName>
    </alternativeName>
    <alternativeName>
        <fullName evidence="10">Lysozyme</fullName>
    </alternativeName>
    <alternativeName>
        <fullName evidence="10">Muramidase</fullName>
    </alternativeName>
</protein>
<dbReference type="GO" id="GO:0044659">
    <property type="term" value="P:viral release from host cell by cytolysis"/>
    <property type="evidence" value="ECO:0007669"/>
    <property type="project" value="UniProtKB-UniRule"/>
</dbReference>
<evidence type="ECO:0000256" key="4">
    <source>
        <dbReference type="ARBA" id="ARBA00022638"/>
    </source>
</evidence>
<evidence type="ECO:0000256" key="7">
    <source>
        <dbReference type="ARBA" id="ARBA00023142"/>
    </source>
</evidence>
<dbReference type="Gene3D" id="1.10.530.40">
    <property type="match status" value="1"/>
</dbReference>
<dbReference type="InterPro" id="IPR051018">
    <property type="entry name" value="Bacteriophage_GH24"/>
</dbReference>
<dbReference type="EMBL" id="LR796613">
    <property type="protein sequence ID" value="CAB4154965.1"/>
    <property type="molecule type" value="Genomic_DNA"/>
</dbReference>
<gene>
    <name evidence="12" type="ORF">UFOVP653_50</name>
</gene>
<dbReference type="GO" id="GO:0003796">
    <property type="term" value="F:lysozyme activity"/>
    <property type="evidence" value="ECO:0007669"/>
    <property type="project" value="UniProtKB-UniRule"/>
</dbReference>
<dbReference type="PANTHER" id="PTHR38107:SF3">
    <property type="entry name" value="LYSOZYME RRRD-RELATED"/>
    <property type="match status" value="1"/>
</dbReference>
<organism evidence="12">
    <name type="scientific">uncultured Caudovirales phage</name>
    <dbReference type="NCBI Taxonomy" id="2100421"/>
    <lineage>
        <taxon>Viruses</taxon>
        <taxon>Duplodnaviria</taxon>
        <taxon>Heunggongvirae</taxon>
        <taxon>Uroviricota</taxon>
        <taxon>Caudoviricetes</taxon>
        <taxon>Peduoviridae</taxon>
        <taxon>Maltschvirus</taxon>
        <taxon>Maltschvirus maltsch</taxon>
    </lineage>
</organism>
<reference evidence="12" key="1">
    <citation type="submission" date="2020-04" db="EMBL/GenBank/DDBJ databases">
        <authorList>
            <person name="Chiriac C."/>
            <person name="Salcher M."/>
            <person name="Ghai R."/>
            <person name="Kavagutti S V."/>
        </authorList>
    </citation>
    <scope>NUCLEOTIDE SEQUENCE</scope>
</reference>
<evidence type="ECO:0000256" key="8">
    <source>
        <dbReference type="ARBA" id="ARBA00023200"/>
    </source>
</evidence>
<keyword evidence="3 10" id="KW-1188">Viral release from host cell</keyword>
<comment type="subcellular location">
    <subcellularLocation>
        <location evidence="10">Host cytoplasm</location>
    </subcellularLocation>
    <text evidence="10">The endolysin is cytoplasmic, but can reach the periplasmic space with the help of the holins which disrupt the host cell membrane.</text>
</comment>
<dbReference type="GO" id="GO:0016998">
    <property type="term" value="P:cell wall macromolecule catabolic process"/>
    <property type="evidence" value="ECO:0007669"/>
    <property type="project" value="InterPro"/>
</dbReference>
<dbReference type="EC" id="3.2.1.17" evidence="10"/>
<dbReference type="SUPFAM" id="SSF53955">
    <property type="entry name" value="Lysozyme-like"/>
    <property type="match status" value="1"/>
</dbReference>
<dbReference type="PANTHER" id="PTHR38107">
    <property type="match status" value="1"/>
</dbReference>
<keyword evidence="5 10" id="KW-0378">Hydrolase</keyword>
<evidence type="ECO:0000256" key="2">
    <source>
        <dbReference type="ARBA" id="ARBA00022529"/>
    </source>
</evidence>
<evidence type="ECO:0000313" key="12">
    <source>
        <dbReference type="EMBL" id="CAB4154965.1"/>
    </source>
</evidence>
<keyword evidence="8 10" id="KW-1035">Host cytoplasm</keyword>
<evidence type="ECO:0000256" key="11">
    <source>
        <dbReference type="RuleBase" id="RU003788"/>
    </source>
</evidence>
<evidence type="ECO:0000256" key="9">
    <source>
        <dbReference type="ARBA" id="ARBA00023295"/>
    </source>
</evidence>
<dbReference type="InterPro" id="IPR034690">
    <property type="entry name" value="Endolysin_T4_type"/>
</dbReference>
<name>A0A6J5NCQ4_9CAUD</name>
<keyword evidence="9 10" id="KW-0326">Glycosidase</keyword>
<evidence type="ECO:0000256" key="5">
    <source>
        <dbReference type="ARBA" id="ARBA00022801"/>
    </source>
</evidence>
<evidence type="ECO:0000256" key="1">
    <source>
        <dbReference type="ARBA" id="ARBA00000632"/>
    </source>
</evidence>
<dbReference type="InterPro" id="IPR033907">
    <property type="entry name" value="Endolysin_autolysin"/>
</dbReference>
<dbReference type="GO" id="GO:0042742">
    <property type="term" value="P:defense response to bacterium"/>
    <property type="evidence" value="ECO:0007669"/>
    <property type="project" value="UniProtKB-KW"/>
</dbReference>